<dbReference type="EMBL" id="CP024985">
    <property type="protein sequence ID" value="ATZ27274.1"/>
    <property type="molecule type" value="Genomic_DNA"/>
</dbReference>
<dbReference type="KEGG" id="slx:SLAV_27415"/>
<gene>
    <name evidence="1" type="ORF">SLAV_27415</name>
</gene>
<evidence type="ECO:0000313" key="1">
    <source>
        <dbReference type="EMBL" id="ATZ27274.1"/>
    </source>
</evidence>
<dbReference type="AlphaFoldDB" id="A0A2K8PKM6"/>
<dbReference type="Proteomes" id="UP000231791">
    <property type="component" value="Chromosome"/>
</dbReference>
<accession>A0A2K8PKM6</accession>
<dbReference type="OrthoDB" id="4554341at2"/>
<dbReference type="GeneID" id="49386491"/>
<name>A0A2K8PKM6_STRLA</name>
<sequence>MTPVECGECGNRVLCEKFSPAHTQVQWTAEAAAVCPRIAAATAGGRPSARVRSCPALRAGIEAAVREGRLEVPADA</sequence>
<proteinExistence type="predicted"/>
<protein>
    <submittedName>
        <fullName evidence="1">Uncharacterized protein</fullName>
    </submittedName>
</protein>
<keyword evidence="2" id="KW-1185">Reference proteome</keyword>
<reference evidence="1 2" key="1">
    <citation type="submission" date="2017-11" db="EMBL/GenBank/DDBJ databases">
        <title>Complete genome sequence of Streptomyces lavendulae subsp. lavendulae CCM 3239 (formerly 'Streptomyces aureofaciens CCM 3239'), the producer of the angucycline-type antibiotic auricin.</title>
        <authorList>
            <person name="Busche T."/>
            <person name="Novakova R."/>
            <person name="Al'Dilaimi A."/>
            <person name="Homerova D."/>
            <person name="Feckova L."/>
            <person name="Rezuchova B."/>
            <person name="Mingyar E."/>
            <person name="Csolleiova D."/>
            <person name="Bekeova C."/>
            <person name="Winkler A."/>
            <person name="Sevcikova B."/>
            <person name="Kalinowski J."/>
            <person name="Kormanec J."/>
            <person name="Ruckert C."/>
        </authorList>
    </citation>
    <scope>NUCLEOTIDE SEQUENCE [LARGE SCALE GENOMIC DNA]</scope>
    <source>
        <strain evidence="1 2">CCM 3239</strain>
    </source>
</reference>
<evidence type="ECO:0000313" key="2">
    <source>
        <dbReference type="Proteomes" id="UP000231791"/>
    </source>
</evidence>
<organism evidence="1 2">
    <name type="scientific">Streptomyces lavendulae subsp. lavendulae</name>
    <dbReference type="NCBI Taxonomy" id="58340"/>
    <lineage>
        <taxon>Bacteria</taxon>
        <taxon>Bacillati</taxon>
        <taxon>Actinomycetota</taxon>
        <taxon>Actinomycetes</taxon>
        <taxon>Kitasatosporales</taxon>
        <taxon>Streptomycetaceae</taxon>
        <taxon>Streptomyces</taxon>
    </lineage>
</organism>
<dbReference type="RefSeq" id="WP_030228328.1">
    <property type="nucleotide sequence ID" value="NZ_BSRP01000025.1"/>
</dbReference>